<evidence type="ECO:0000256" key="6">
    <source>
        <dbReference type="ARBA" id="ARBA00023136"/>
    </source>
</evidence>
<evidence type="ECO:0000313" key="10">
    <source>
        <dbReference type="Proteomes" id="UP001059617"/>
    </source>
</evidence>
<keyword evidence="4 7" id="KW-0812">Transmembrane</keyword>
<dbReference type="InterPro" id="IPR000515">
    <property type="entry name" value="MetI-like"/>
</dbReference>
<comment type="subcellular location">
    <subcellularLocation>
        <location evidence="1 7">Cell membrane</location>
        <topology evidence="1 7">Multi-pass membrane protein</topology>
    </subcellularLocation>
</comment>
<evidence type="ECO:0000313" key="9">
    <source>
        <dbReference type="EMBL" id="UWP85367.1"/>
    </source>
</evidence>
<dbReference type="EMBL" id="CP073720">
    <property type="protein sequence ID" value="UWP85367.1"/>
    <property type="molecule type" value="Genomic_DNA"/>
</dbReference>
<organism evidence="9 10">
    <name type="scientific">Dactylosporangium fulvum</name>
    <dbReference type="NCBI Taxonomy" id="53359"/>
    <lineage>
        <taxon>Bacteria</taxon>
        <taxon>Bacillati</taxon>
        <taxon>Actinomycetota</taxon>
        <taxon>Actinomycetes</taxon>
        <taxon>Micromonosporales</taxon>
        <taxon>Micromonosporaceae</taxon>
        <taxon>Dactylosporangium</taxon>
    </lineage>
</organism>
<evidence type="ECO:0000256" key="2">
    <source>
        <dbReference type="ARBA" id="ARBA00022448"/>
    </source>
</evidence>
<dbReference type="Proteomes" id="UP001059617">
    <property type="component" value="Chromosome"/>
</dbReference>
<keyword evidence="3" id="KW-1003">Cell membrane</keyword>
<name>A0ABY5W649_9ACTN</name>
<keyword evidence="2 7" id="KW-0813">Transport</keyword>
<feature type="transmembrane region" description="Helical" evidence="7">
    <location>
        <begin position="21"/>
        <end position="49"/>
    </location>
</feature>
<feature type="transmembrane region" description="Helical" evidence="7">
    <location>
        <begin position="259"/>
        <end position="286"/>
    </location>
</feature>
<sequence length="296" mass="31099">MTDTMLPRPTARRAGSPARQGSVLAALLRSPVGLAGILLLAICLLATVFGPMLYPVDPVEIVGRPLQPPGAPGAPSLGTDEVGRDMLAGLLNGGRVTLLVGVAAAALSTLIGVVIGGLAGYLGGWIDSALMRFTEFFQVLPILLFAMVLVTLFQPSVGMLSFAIGIVAWPGTARITRAEFMRIRTLDYVRAARAIGTRNLRIMVRLVLPNALPPIIVISTLVVGSAMLFESGLSFLGLGAPGTVSWGTMLGDNRDKLAIAWWTVTLPGAAIFLAVLSISLIGDGLNDALNPKRRKR</sequence>
<protein>
    <submittedName>
        <fullName evidence="9">ABC transporter permease</fullName>
    </submittedName>
</protein>
<dbReference type="RefSeq" id="WP_259863473.1">
    <property type="nucleotide sequence ID" value="NZ_BAAAST010000020.1"/>
</dbReference>
<keyword evidence="10" id="KW-1185">Reference proteome</keyword>
<reference evidence="9" key="1">
    <citation type="submission" date="2021-04" db="EMBL/GenBank/DDBJ databases">
        <authorList>
            <person name="Hartkoorn R.C."/>
            <person name="Beaudoing E."/>
            <person name="Hot D."/>
        </authorList>
    </citation>
    <scope>NUCLEOTIDE SEQUENCE</scope>
    <source>
        <strain evidence="9">NRRL B-16292</strain>
    </source>
</reference>
<feature type="domain" description="ABC transmembrane type-1" evidence="8">
    <location>
        <begin position="94"/>
        <end position="282"/>
    </location>
</feature>
<keyword evidence="6 7" id="KW-0472">Membrane</keyword>
<evidence type="ECO:0000256" key="7">
    <source>
        <dbReference type="RuleBase" id="RU363032"/>
    </source>
</evidence>
<reference evidence="9" key="2">
    <citation type="submission" date="2022-09" db="EMBL/GenBank/DDBJ databases">
        <title>Biosynthetic gene clusters of Dactylosporangioum fulvum.</title>
        <authorList>
            <person name="Caradec T."/>
        </authorList>
    </citation>
    <scope>NUCLEOTIDE SEQUENCE</scope>
    <source>
        <strain evidence="9">NRRL B-16292</strain>
    </source>
</reference>
<dbReference type="CDD" id="cd06261">
    <property type="entry name" value="TM_PBP2"/>
    <property type="match status" value="1"/>
</dbReference>
<dbReference type="InterPro" id="IPR035906">
    <property type="entry name" value="MetI-like_sf"/>
</dbReference>
<evidence type="ECO:0000256" key="1">
    <source>
        <dbReference type="ARBA" id="ARBA00004651"/>
    </source>
</evidence>
<evidence type="ECO:0000256" key="4">
    <source>
        <dbReference type="ARBA" id="ARBA00022692"/>
    </source>
</evidence>
<evidence type="ECO:0000256" key="5">
    <source>
        <dbReference type="ARBA" id="ARBA00022989"/>
    </source>
</evidence>
<proteinExistence type="inferred from homology"/>
<dbReference type="Gene3D" id="1.10.3720.10">
    <property type="entry name" value="MetI-like"/>
    <property type="match status" value="1"/>
</dbReference>
<accession>A0ABY5W649</accession>
<dbReference type="PROSITE" id="PS50928">
    <property type="entry name" value="ABC_TM1"/>
    <property type="match status" value="1"/>
</dbReference>
<evidence type="ECO:0000256" key="3">
    <source>
        <dbReference type="ARBA" id="ARBA00022475"/>
    </source>
</evidence>
<feature type="transmembrane region" description="Helical" evidence="7">
    <location>
        <begin position="159"/>
        <end position="176"/>
    </location>
</feature>
<feature type="transmembrane region" description="Helical" evidence="7">
    <location>
        <begin position="96"/>
        <end position="124"/>
    </location>
</feature>
<feature type="transmembrane region" description="Helical" evidence="7">
    <location>
        <begin position="207"/>
        <end position="229"/>
    </location>
</feature>
<dbReference type="PANTHER" id="PTHR43386">
    <property type="entry name" value="OLIGOPEPTIDE TRANSPORT SYSTEM PERMEASE PROTEIN APPC"/>
    <property type="match status" value="1"/>
</dbReference>
<dbReference type="PANTHER" id="PTHR43386:SF1">
    <property type="entry name" value="D,D-DIPEPTIDE TRANSPORT SYSTEM PERMEASE PROTEIN DDPC-RELATED"/>
    <property type="match status" value="1"/>
</dbReference>
<feature type="transmembrane region" description="Helical" evidence="7">
    <location>
        <begin position="136"/>
        <end position="153"/>
    </location>
</feature>
<comment type="similarity">
    <text evidence="7">Belongs to the binding-protein-dependent transport system permease family.</text>
</comment>
<keyword evidence="5 7" id="KW-1133">Transmembrane helix</keyword>
<dbReference type="SUPFAM" id="SSF161098">
    <property type="entry name" value="MetI-like"/>
    <property type="match status" value="1"/>
</dbReference>
<gene>
    <name evidence="9" type="ORF">Dfulv_14480</name>
</gene>
<evidence type="ECO:0000259" key="8">
    <source>
        <dbReference type="PROSITE" id="PS50928"/>
    </source>
</evidence>
<dbReference type="InterPro" id="IPR050366">
    <property type="entry name" value="BP-dependent_transpt_permease"/>
</dbReference>
<dbReference type="Pfam" id="PF00528">
    <property type="entry name" value="BPD_transp_1"/>
    <property type="match status" value="1"/>
</dbReference>